<evidence type="ECO:0000256" key="1">
    <source>
        <dbReference type="SAM" id="MobiDB-lite"/>
    </source>
</evidence>
<accession>A0A564ZLG1</accession>
<feature type="region of interest" description="Disordered" evidence="1">
    <location>
        <begin position="178"/>
        <end position="200"/>
    </location>
</feature>
<gene>
    <name evidence="3" type="ORF">MELA_02550</name>
</gene>
<organism evidence="3 4">
    <name type="scientific">Candidatus Methylomirabilis lanthanidiphila</name>
    <dbReference type="NCBI Taxonomy" id="2211376"/>
    <lineage>
        <taxon>Bacteria</taxon>
        <taxon>Candidatus Methylomirabilota</taxon>
        <taxon>Candidatus Methylomirabilia</taxon>
        <taxon>Candidatus Methylomirabilales</taxon>
        <taxon>Candidatus Methylomirabilaceae</taxon>
        <taxon>Candidatus Methylomirabilis</taxon>
    </lineage>
</organism>
<dbReference type="AlphaFoldDB" id="A0A564ZLG1"/>
<name>A0A564ZLG1_9BACT</name>
<dbReference type="Proteomes" id="UP000334340">
    <property type="component" value="Unassembled WGS sequence"/>
</dbReference>
<evidence type="ECO:0000313" key="4">
    <source>
        <dbReference type="Proteomes" id="UP000334340"/>
    </source>
</evidence>
<dbReference type="Pfam" id="PF10543">
    <property type="entry name" value="ORF6N"/>
    <property type="match status" value="1"/>
</dbReference>
<keyword evidence="4" id="KW-1185">Reference proteome</keyword>
<proteinExistence type="predicted"/>
<feature type="compositionally biased region" description="Basic residues" evidence="1">
    <location>
        <begin position="178"/>
        <end position="188"/>
    </location>
</feature>
<sequence>MSSRGALSPAPSVERRILPIRSQRVMLDADLAALYGVSTRVLNQAVKRNPERFPEDFMFRLTVAEKAEVITNCDHLRPLRFSPALPYAFTEHGATMLASVLNTPIAVQASVQVVRAFVRLREVLGAHKDLARKLEEIEKKYDAQFKIVFDTIRALMTTPDKAPRSIGFRVEEAAAAYGRRRRPQRRPLRPLGGEGGDEGEGIVGAPLAAPVLKTVCGARPHRFHLRRT</sequence>
<reference evidence="3 4" key="1">
    <citation type="submission" date="2019-07" db="EMBL/GenBank/DDBJ databases">
        <authorList>
            <person name="Cremers G."/>
        </authorList>
    </citation>
    <scope>NUCLEOTIDE SEQUENCE [LARGE SCALE GENOMIC DNA]</scope>
</reference>
<evidence type="ECO:0000313" key="3">
    <source>
        <dbReference type="EMBL" id="VUZ86154.1"/>
    </source>
</evidence>
<dbReference type="EMBL" id="CABIKM010000045">
    <property type="protein sequence ID" value="VUZ86154.1"/>
    <property type="molecule type" value="Genomic_DNA"/>
</dbReference>
<dbReference type="InterPro" id="IPR018873">
    <property type="entry name" value="KilA-N_DNA-bd_domain"/>
</dbReference>
<evidence type="ECO:0000259" key="2">
    <source>
        <dbReference type="Pfam" id="PF10543"/>
    </source>
</evidence>
<feature type="domain" description="KilA-N DNA-binding" evidence="2">
    <location>
        <begin position="16"/>
        <end position="100"/>
    </location>
</feature>
<protein>
    <submittedName>
        <fullName evidence="3">ORF6N domain protein</fullName>
    </submittedName>
</protein>